<evidence type="ECO:0000313" key="2">
    <source>
        <dbReference type="Proteomes" id="UP000325577"/>
    </source>
</evidence>
<accession>A0A5J4ZIG8</accession>
<dbReference type="Proteomes" id="UP000325577">
    <property type="component" value="Linkage Group LG7"/>
</dbReference>
<proteinExistence type="predicted"/>
<dbReference type="EMBL" id="CM018050">
    <property type="protein sequence ID" value="KAA8517614.1"/>
    <property type="molecule type" value="Genomic_DNA"/>
</dbReference>
<gene>
    <name evidence="1" type="ORF">F0562_015088</name>
</gene>
<evidence type="ECO:0000313" key="1">
    <source>
        <dbReference type="EMBL" id="KAA8517614.1"/>
    </source>
</evidence>
<reference evidence="1 2" key="1">
    <citation type="submission" date="2019-09" db="EMBL/GenBank/DDBJ databases">
        <title>A chromosome-level genome assembly of the Chinese tupelo Nyssa sinensis.</title>
        <authorList>
            <person name="Yang X."/>
            <person name="Kang M."/>
            <person name="Yang Y."/>
            <person name="Xiong H."/>
            <person name="Wang M."/>
            <person name="Zhang Z."/>
            <person name="Wang Z."/>
            <person name="Wu H."/>
            <person name="Ma T."/>
            <person name="Liu J."/>
            <person name="Xi Z."/>
        </authorList>
    </citation>
    <scope>NUCLEOTIDE SEQUENCE [LARGE SCALE GENOMIC DNA]</scope>
    <source>
        <strain evidence="1">J267</strain>
        <tissue evidence="1">Leaf</tissue>
    </source>
</reference>
<protein>
    <submittedName>
        <fullName evidence="1">Uncharacterized protein</fullName>
    </submittedName>
</protein>
<sequence>MKRQLAFALEARSQLSGSLGEPERRTFRIVHETDETSSQIVKNARTTTPPIAILTRKPVDMVDELEEGDGGVYDDGGGCEDRVVPGEGGEL</sequence>
<keyword evidence="2" id="KW-1185">Reference proteome</keyword>
<dbReference type="AlphaFoldDB" id="A0A5J4ZIG8"/>
<name>A0A5J4ZIG8_9ASTE</name>
<organism evidence="1 2">
    <name type="scientific">Nyssa sinensis</name>
    <dbReference type="NCBI Taxonomy" id="561372"/>
    <lineage>
        <taxon>Eukaryota</taxon>
        <taxon>Viridiplantae</taxon>
        <taxon>Streptophyta</taxon>
        <taxon>Embryophyta</taxon>
        <taxon>Tracheophyta</taxon>
        <taxon>Spermatophyta</taxon>
        <taxon>Magnoliopsida</taxon>
        <taxon>eudicotyledons</taxon>
        <taxon>Gunneridae</taxon>
        <taxon>Pentapetalae</taxon>
        <taxon>asterids</taxon>
        <taxon>Cornales</taxon>
        <taxon>Nyssaceae</taxon>
        <taxon>Nyssa</taxon>
    </lineage>
</organism>